<keyword evidence="6" id="KW-0472">Membrane</keyword>
<sequence length="164" mass="17511">MNRHLGARHQNVRIENFDTESGNRTSLYDQSAIAPAVGITLKPTDTISLYGNYIEGLDLGYTAPATAENAGESFPPSKTKQLEAGVKLDLGNFGGSVSAFEIRQPSTITLPGSTEGAFISTQDGEQRNRGVEISAFGQPTSTLKLLGGVVYLLNRPGYSGDRFV</sequence>
<proteinExistence type="predicted"/>
<protein>
    <submittedName>
        <fullName evidence="9">TonB-dependent receptor</fullName>
    </submittedName>
</protein>
<dbReference type="PANTHER" id="PTHR32552:SF82">
    <property type="entry name" value="FCUA PROTEIN"/>
    <property type="match status" value="1"/>
</dbReference>
<evidence type="ECO:0000313" key="9">
    <source>
        <dbReference type="EMBL" id="XBY59793.1"/>
    </source>
</evidence>
<organism evidence="9">
    <name type="scientific">Vreelandella sp. SM1641</name>
    <dbReference type="NCBI Taxonomy" id="3126101"/>
    <lineage>
        <taxon>Bacteria</taxon>
        <taxon>Pseudomonadati</taxon>
        <taxon>Pseudomonadota</taxon>
        <taxon>Gammaproteobacteria</taxon>
        <taxon>Oceanospirillales</taxon>
        <taxon>Halomonadaceae</taxon>
        <taxon>Vreelandella</taxon>
    </lineage>
</organism>
<evidence type="ECO:0000256" key="5">
    <source>
        <dbReference type="ARBA" id="ARBA00023077"/>
    </source>
</evidence>
<evidence type="ECO:0000256" key="4">
    <source>
        <dbReference type="ARBA" id="ARBA00022692"/>
    </source>
</evidence>
<dbReference type="EMBL" id="CP158484">
    <property type="protein sequence ID" value="XBY59793.1"/>
    <property type="molecule type" value="Genomic_DNA"/>
</dbReference>
<keyword evidence="9" id="KW-0675">Receptor</keyword>
<keyword evidence="7" id="KW-0998">Cell outer membrane</keyword>
<evidence type="ECO:0000256" key="7">
    <source>
        <dbReference type="ARBA" id="ARBA00023237"/>
    </source>
</evidence>
<dbReference type="GO" id="GO:0009279">
    <property type="term" value="C:cell outer membrane"/>
    <property type="evidence" value="ECO:0007669"/>
    <property type="project" value="UniProtKB-SubCell"/>
</dbReference>
<name>A0AAU7XPS0_9GAMM</name>
<evidence type="ECO:0000256" key="2">
    <source>
        <dbReference type="ARBA" id="ARBA00022448"/>
    </source>
</evidence>
<dbReference type="InterPro" id="IPR036942">
    <property type="entry name" value="Beta-barrel_TonB_sf"/>
</dbReference>
<dbReference type="InterPro" id="IPR000531">
    <property type="entry name" value="Beta-barrel_TonB"/>
</dbReference>
<evidence type="ECO:0000259" key="8">
    <source>
        <dbReference type="Pfam" id="PF00593"/>
    </source>
</evidence>
<dbReference type="KEGG" id="vrs:V8F66_04715"/>
<dbReference type="GO" id="GO:0015344">
    <property type="term" value="F:siderophore uptake transmembrane transporter activity"/>
    <property type="evidence" value="ECO:0007669"/>
    <property type="project" value="TreeGrafter"/>
</dbReference>
<keyword evidence="2" id="KW-0813">Transport</keyword>
<feature type="domain" description="TonB-dependent receptor-like beta-barrel" evidence="8">
    <location>
        <begin position="5"/>
        <end position="161"/>
    </location>
</feature>
<dbReference type="Gene3D" id="2.40.170.20">
    <property type="entry name" value="TonB-dependent receptor, beta-barrel domain"/>
    <property type="match status" value="1"/>
</dbReference>
<evidence type="ECO:0000256" key="6">
    <source>
        <dbReference type="ARBA" id="ARBA00023136"/>
    </source>
</evidence>
<reference evidence="9" key="1">
    <citation type="submission" date="2024-02" db="EMBL/GenBank/DDBJ databases">
        <title>Complete genome sequence of Vreelandella sp. SM1641, a marine exopolysaccharide-producing bacterium isolated from deep-sea hydrothermal sediment of the southwest Indian Ocean.</title>
        <authorList>
            <person name="Zhu H."/>
            <person name="Sun M."/>
        </authorList>
    </citation>
    <scope>NUCLEOTIDE SEQUENCE</scope>
    <source>
        <strain evidence="9">SM1641</strain>
    </source>
</reference>
<accession>A0AAU7XPS0</accession>
<dbReference type="PANTHER" id="PTHR32552">
    <property type="entry name" value="FERRICHROME IRON RECEPTOR-RELATED"/>
    <property type="match status" value="1"/>
</dbReference>
<dbReference type="InterPro" id="IPR039426">
    <property type="entry name" value="TonB-dep_rcpt-like"/>
</dbReference>
<evidence type="ECO:0000256" key="1">
    <source>
        <dbReference type="ARBA" id="ARBA00004571"/>
    </source>
</evidence>
<comment type="subcellular location">
    <subcellularLocation>
        <location evidence="1">Cell outer membrane</location>
        <topology evidence="1">Multi-pass membrane protein</topology>
    </subcellularLocation>
</comment>
<dbReference type="RefSeq" id="WP_350359570.1">
    <property type="nucleotide sequence ID" value="NZ_CP158484.1"/>
</dbReference>
<evidence type="ECO:0000256" key="3">
    <source>
        <dbReference type="ARBA" id="ARBA00022452"/>
    </source>
</evidence>
<dbReference type="SUPFAM" id="SSF56935">
    <property type="entry name" value="Porins"/>
    <property type="match status" value="1"/>
</dbReference>
<dbReference type="AlphaFoldDB" id="A0AAU7XPS0"/>
<keyword evidence="5" id="KW-0798">TonB box</keyword>
<dbReference type="Pfam" id="PF00593">
    <property type="entry name" value="TonB_dep_Rec_b-barrel"/>
    <property type="match status" value="1"/>
</dbReference>
<keyword evidence="3" id="KW-1134">Transmembrane beta strand</keyword>
<gene>
    <name evidence="9" type="ORF">V8F66_04715</name>
</gene>
<keyword evidence="4" id="KW-0812">Transmembrane</keyword>